<evidence type="ECO:0000256" key="3">
    <source>
        <dbReference type="ARBA" id="ARBA00018141"/>
    </source>
</evidence>
<dbReference type="GO" id="GO:0070497">
    <property type="term" value="F:6-carboxytetrahydropterin synthase activity"/>
    <property type="evidence" value="ECO:0007669"/>
    <property type="project" value="UniProtKB-EC"/>
</dbReference>
<dbReference type="NCBIfam" id="TIGR03367">
    <property type="entry name" value="queuosine_QueD"/>
    <property type="match status" value="1"/>
</dbReference>
<feature type="active site" description="Charge relay system" evidence="10">
    <location>
        <position position="107"/>
    </location>
</feature>
<dbReference type="PANTHER" id="PTHR12589">
    <property type="entry name" value="PYRUVOYL TETRAHYDROBIOPTERIN SYNTHASE"/>
    <property type="match status" value="1"/>
</dbReference>
<evidence type="ECO:0000256" key="9">
    <source>
        <dbReference type="PIRNR" id="PIRNR006113"/>
    </source>
</evidence>
<feature type="active site" description="Proton acceptor" evidence="10">
    <location>
        <position position="24"/>
    </location>
</feature>
<evidence type="ECO:0000313" key="12">
    <source>
        <dbReference type="EMBL" id="BCA27972.1"/>
    </source>
</evidence>
<dbReference type="AlphaFoldDB" id="A0A679GFU5"/>
<evidence type="ECO:0000313" key="13">
    <source>
        <dbReference type="Proteomes" id="UP000501237"/>
    </source>
</evidence>
<sequence length="128" mass="14910">MEIFKEFIFEAAHRLPHVPAGHKCGRLHGHSFRVALYIEGDVDPHTGWIRDFSEIKALFRPIYEQLDHNYLNDIPGLENPTSEVLAKWIWQQVKPLIPELSRVRIHETCTSGCEYRGGLTRHHSESRQ</sequence>
<dbReference type="SUPFAM" id="SSF55620">
    <property type="entry name" value="Tetrahydrobiopterin biosynthesis enzymes-like"/>
    <property type="match status" value="1"/>
</dbReference>
<comment type="similarity">
    <text evidence="2 9">Belongs to the PTPS family. QueD subfamily.</text>
</comment>
<dbReference type="InterPro" id="IPR038418">
    <property type="entry name" value="6-PTP_synth/QueD_sf"/>
</dbReference>
<dbReference type="GO" id="GO:0008616">
    <property type="term" value="P:tRNA queuosine(34) biosynthetic process"/>
    <property type="evidence" value="ECO:0007669"/>
    <property type="project" value="UniProtKB-KW"/>
</dbReference>
<dbReference type="Proteomes" id="UP000501237">
    <property type="component" value="Chromosome"/>
</dbReference>
<dbReference type="EC" id="4.-.-.-" evidence="9"/>
<dbReference type="GeneID" id="57397170"/>
<dbReference type="InterPro" id="IPR007115">
    <property type="entry name" value="6-PTP_synth/QueD"/>
</dbReference>
<dbReference type="Gene3D" id="3.30.479.10">
    <property type="entry name" value="6-pyruvoyl tetrahydropterin synthase/QueD"/>
    <property type="match status" value="1"/>
</dbReference>
<feature type="binding site" evidence="11">
    <location>
        <position position="13"/>
    </location>
    <ligand>
        <name>Zn(2+)</name>
        <dbReference type="ChEBI" id="CHEBI:29105"/>
    </ligand>
</feature>
<dbReference type="UniPathway" id="UPA00391"/>
<comment type="pathway">
    <text evidence="1 9">Purine metabolism; 7-cyano-7-deazaguanine biosynthesis.</text>
</comment>
<evidence type="ECO:0000256" key="2">
    <source>
        <dbReference type="ARBA" id="ARBA00008900"/>
    </source>
</evidence>
<comment type="catalytic activity">
    <reaction evidence="8 9">
        <text>7,8-dihydroneopterin 3'-triphosphate + H2O = 6-carboxy-5,6,7,8-tetrahydropterin + triphosphate + acetaldehyde + 2 H(+)</text>
        <dbReference type="Rhea" id="RHEA:27966"/>
        <dbReference type="ChEBI" id="CHEBI:15343"/>
        <dbReference type="ChEBI" id="CHEBI:15377"/>
        <dbReference type="ChEBI" id="CHEBI:15378"/>
        <dbReference type="ChEBI" id="CHEBI:18036"/>
        <dbReference type="ChEBI" id="CHEBI:58462"/>
        <dbReference type="ChEBI" id="CHEBI:61032"/>
        <dbReference type="EC" id="4.1.2.50"/>
    </reaction>
</comment>
<dbReference type="PANTHER" id="PTHR12589:SF7">
    <property type="entry name" value="6-PYRUVOYL TETRAHYDROBIOPTERIN SYNTHASE"/>
    <property type="match status" value="1"/>
</dbReference>
<name>A0A679GFU5_9GAMM</name>
<protein>
    <recommendedName>
        <fullName evidence="3 9">6-carboxy-5,6,7,8-tetrahydropterin synthase</fullName>
        <ecNumber evidence="9">4.-.-.-</ecNumber>
    </recommendedName>
</protein>
<evidence type="ECO:0000256" key="8">
    <source>
        <dbReference type="ARBA" id="ARBA00048807"/>
    </source>
</evidence>
<dbReference type="PIRSF" id="PIRSF006113">
    <property type="entry name" value="PTP_synth"/>
    <property type="match status" value="1"/>
</dbReference>
<evidence type="ECO:0000256" key="5">
    <source>
        <dbReference type="ARBA" id="ARBA00022785"/>
    </source>
</evidence>
<keyword evidence="4 9" id="KW-0479">Metal-binding</keyword>
<feature type="binding site" evidence="11">
    <location>
        <position position="28"/>
    </location>
    <ligand>
        <name>Zn(2+)</name>
        <dbReference type="ChEBI" id="CHEBI:29105"/>
    </ligand>
</feature>
<dbReference type="KEGG" id="poj:PtoMrB4_19490"/>
<organism evidence="12 13">
    <name type="scientific">Metapseudomonas otitidis</name>
    <dbReference type="NCBI Taxonomy" id="319939"/>
    <lineage>
        <taxon>Bacteria</taxon>
        <taxon>Pseudomonadati</taxon>
        <taxon>Pseudomonadota</taxon>
        <taxon>Gammaproteobacteria</taxon>
        <taxon>Pseudomonadales</taxon>
        <taxon>Pseudomonadaceae</taxon>
        <taxon>Metapseudomonas</taxon>
    </lineage>
</organism>
<accession>A0A679GFU5</accession>
<dbReference type="GO" id="GO:0046872">
    <property type="term" value="F:metal ion binding"/>
    <property type="evidence" value="ECO:0007669"/>
    <property type="project" value="UniProtKB-KW"/>
</dbReference>
<feature type="active site" description="Charge relay system" evidence="10">
    <location>
        <position position="68"/>
    </location>
</feature>
<evidence type="ECO:0000256" key="1">
    <source>
        <dbReference type="ARBA" id="ARBA00005061"/>
    </source>
</evidence>
<reference evidence="12 13" key="1">
    <citation type="journal article" date="2020" name="Microbiol. Resour. Announc.">
        <title>Complete genome sequence of Pseudomonas otitidis strain MrB4, isolated from Lake Biwa in Japan.</title>
        <authorList>
            <person name="Miyazaki K."/>
            <person name="Hase E."/>
            <person name="Maruya T."/>
        </authorList>
    </citation>
    <scope>NUCLEOTIDE SEQUENCE [LARGE SCALE GENOMIC DNA]</scope>
    <source>
        <strain evidence="12 13">MrB4</strain>
    </source>
</reference>
<keyword evidence="6 9" id="KW-0862">Zinc</keyword>
<keyword evidence="5 9" id="KW-0671">Queuosine biosynthesis</keyword>
<evidence type="ECO:0000256" key="6">
    <source>
        <dbReference type="ARBA" id="ARBA00022833"/>
    </source>
</evidence>
<feature type="binding site" evidence="11">
    <location>
        <position position="30"/>
    </location>
    <ligand>
        <name>Zn(2+)</name>
        <dbReference type="ChEBI" id="CHEBI:29105"/>
    </ligand>
</feature>
<dbReference type="Pfam" id="PF01242">
    <property type="entry name" value="PTPS"/>
    <property type="match status" value="1"/>
</dbReference>
<dbReference type="FunFam" id="3.30.479.10:FF:000001">
    <property type="entry name" value="6-carboxy-5,6,7,8-tetrahydropterin synthase"/>
    <property type="match status" value="1"/>
</dbReference>
<evidence type="ECO:0000256" key="7">
    <source>
        <dbReference type="ARBA" id="ARBA00023239"/>
    </source>
</evidence>
<dbReference type="EMBL" id="AP022642">
    <property type="protein sequence ID" value="BCA27972.1"/>
    <property type="molecule type" value="Genomic_DNA"/>
</dbReference>
<keyword evidence="7 9" id="KW-0456">Lyase</keyword>
<evidence type="ECO:0000256" key="4">
    <source>
        <dbReference type="ARBA" id="ARBA00022723"/>
    </source>
</evidence>
<dbReference type="RefSeq" id="WP_172433123.1">
    <property type="nucleotide sequence ID" value="NZ_AP022642.1"/>
</dbReference>
<proteinExistence type="inferred from homology"/>
<comment type="cofactor">
    <cofactor evidence="9 11">
        <name>Zn(2+)</name>
        <dbReference type="ChEBI" id="CHEBI:29105"/>
    </cofactor>
    <text evidence="9 11">Binds 1 zinc ion per subunit.</text>
</comment>
<evidence type="ECO:0000256" key="11">
    <source>
        <dbReference type="PIRSR" id="PIRSR006113-2"/>
    </source>
</evidence>
<gene>
    <name evidence="12" type="ORF">PtoMrB4_19490</name>
</gene>
<evidence type="ECO:0000256" key="10">
    <source>
        <dbReference type="PIRSR" id="PIRSR006113-1"/>
    </source>
</evidence>